<feature type="transmembrane region" description="Helical" evidence="8">
    <location>
        <begin position="177"/>
        <end position="202"/>
    </location>
</feature>
<evidence type="ECO:0000256" key="4">
    <source>
        <dbReference type="ARBA" id="ARBA00022475"/>
    </source>
</evidence>
<feature type="transmembrane region" description="Helical" evidence="8">
    <location>
        <begin position="101"/>
        <end position="127"/>
    </location>
</feature>
<dbReference type="GO" id="GO:0055085">
    <property type="term" value="P:transmembrane transport"/>
    <property type="evidence" value="ECO:0007669"/>
    <property type="project" value="InterPro"/>
</dbReference>
<evidence type="ECO:0000256" key="5">
    <source>
        <dbReference type="ARBA" id="ARBA00022692"/>
    </source>
</evidence>
<keyword evidence="3 8" id="KW-0813">Transport</keyword>
<dbReference type="Gene3D" id="1.10.3720.10">
    <property type="entry name" value="MetI-like"/>
    <property type="match status" value="1"/>
</dbReference>
<evidence type="ECO:0000256" key="6">
    <source>
        <dbReference type="ARBA" id="ARBA00022989"/>
    </source>
</evidence>
<feature type="domain" description="ABC transmembrane type-1" evidence="9">
    <location>
        <begin position="66"/>
        <end position="254"/>
    </location>
</feature>
<dbReference type="Proteomes" id="UP000326202">
    <property type="component" value="Chromosome"/>
</dbReference>
<evidence type="ECO:0000313" key="11">
    <source>
        <dbReference type="Proteomes" id="UP000326202"/>
    </source>
</evidence>
<evidence type="ECO:0000256" key="1">
    <source>
        <dbReference type="ARBA" id="ARBA00004651"/>
    </source>
</evidence>
<feature type="transmembrane region" description="Helical" evidence="8">
    <location>
        <begin position="208"/>
        <end position="228"/>
    </location>
</feature>
<dbReference type="EMBL" id="CP042906">
    <property type="protein sequence ID" value="QEX16041.1"/>
    <property type="molecule type" value="Genomic_DNA"/>
</dbReference>
<dbReference type="CDD" id="cd06261">
    <property type="entry name" value="TM_PBP2"/>
    <property type="match status" value="1"/>
</dbReference>
<dbReference type="InterPro" id="IPR051789">
    <property type="entry name" value="Bact_Polyamine_Transport"/>
</dbReference>
<dbReference type="SUPFAM" id="SSF161098">
    <property type="entry name" value="MetI-like"/>
    <property type="match status" value="1"/>
</dbReference>
<dbReference type="RefSeq" id="WP_151176441.1">
    <property type="nucleotide sequence ID" value="NZ_CP042906.1"/>
</dbReference>
<name>A0A5J6MFZ0_9PROT</name>
<organism evidence="10 11">
    <name type="scientific">Hypericibacter terrae</name>
    <dbReference type="NCBI Taxonomy" id="2602015"/>
    <lineage>
        <taxon>Bacteria</taxon>
        <taxon>Pseudomonadati</taxon>
        <taxon>Pseudomonadota</taxon>
        <taxon>Alphaproteobacteria</taxon>
        <taxon>Rhodospirillales</taxon>
        <taxon>Dongiaceae</taxon>
        <taxon>Hypericibacter</taxon>
    </lineage>
</organism>
<proteinExistence type="inferred from homology"/>
<dbReference type="PROSITE" id="PS50928">
    <property type="entry name" value="ABC_TM1"/>
    <property type="match status" value="1"/>
</dbReference>
<dbReference type="Pfam" id="PF00528">
    <property type="entry name" value="BPD_transp_1"/>
    <property type="match status" value="1"/>
</dbReference>
<accession>A0A5J6MFZ0</accession>
<feature type="transmembrane region" description="Helical" evidence="8">
    <location>
        <begin position="12"/>
        <end position="35"/>
    </location>
</feature>
<dbReference type="InterPro" id="IPR035906">
    <property type="entry name" value="MetI-like_sf"/>
</dbReference>
<keyword evidence="7 8" id="KW-0472">Membrane</keyword>
<dbReference type="PANTHER" id="PTHR43848:SF2">
    <property type="entry name" value="PUTRESCINE TRANSPORT SYSTEM PERMEASE PROTEIN POTI"/>
    <property type="match status" value="1"/>
</dbReference>
<evidence type="ECO:0000256" key="7">
    <source>
        <dbReference type="ARBA" id="ARBA00023136"/>
    </source>
</evidence>
<keyword evidence="4" id="KW-1003">Cell membrane</keyword>
<protein>
    <submittedName>
        <fullName evidence="10">Polyamine transporter PotC</fullName>
    </submittedName>
</protein>
<comment type="similarity">
    <text evidence="2">Belongs to the binding-protein-dependent transport system permease family. CysTW subfamily.</text>
</comment>
<feature type="transmembrane region" description="Helical" evidence="8">
    <location>
        <begin position="235"/>
        <end position="255"/>
    </location>
</feature>
<dbReference type="GO" id="GO:0005886">
    <property type="term" value="C:plasma membrane"/>
    <property type="evidence" value="ECO:0007669"/>
    <property type="project" value="UniProtKB-SubCell"/>
</dbReference>
<keyword evidence="11" id="KW-1185">Reference proteome</keyword>
<evidence type="ECO:0000313" key="10">
    <source>
        <dbReference type="EMBL" id="QEX16041.1"/>
    </source>
</evidence>
<dbReference type="KEGG" id="htq:FRZ44_13330"/>
<evidence type="ECO:0000256" key="3">
    <source>
        <dbReference type="ARBA" id="ARBA00022448"/>
    </source>
</evidence>
<reference evidence="10 11" key="1">
    <citation type="submission" date="2019-08" db="EMBL/GenBank/DDBJ databases">
        <title>Hyperibacter terrae gen. nov., sp. nov. and Hyperibacter viscosus sp. nov., two new members in the family Rhodospirillaceae isolated from the rhizosphere of Hypericum perforatum.</title>
        <authorList>
            <person name="Noviana Z."/>
        </authorList>
    </citation>
    <scope>NUCLEOTIDE SEQUENCE [LARGE SCALE GENOMIC DNA]</scope>
    <source>
        <strain evidence="10 11">R5913</strain>
    </source>
</reference>
<keyword evidence="5 8" id="KW-0812">Transmembrane</keyword>
<evidence type="ECO:0000256" key="8">
    <source>
        <dbReference type="RuleBase" id="RU363032"/>
    </source>
</evidence>
<evidence type="ECO:0000259" key="9">
    <source>
        <dbReference type="PROSITE" id="PS50928"/>
    </source>
</evidence>
<sequence>MMRAQQVSDLAWRGLILLISGFMALPLLLVVLFSFNQSALTSLPLTGLTLDWYRRLFAKDAFWPALENSLLVGFAAALLAIVTGTLAALALSRYKPRRAGLLINILSVPMMMPALIIGVSLMSYFVRFLDVPLGLWTVVLGHVVIAQPFVVLILYARLASFDWSAVDSARDLGASPLQAFFTVTLPIIQPTIVGAGLIALSISLDDFVIAFFTIGAGNTLPTLVWGLVRTSLDPTINAIATLLLALSIGSTILALRLSRYRG</sequence>
<dbReference type="OrthoDB" id="9815533at2"/>
<dbReference type="AlphaFoldDB" id="A0A5J6MFZ0"/>
<keyword evidence="6 8" id="KW-1133">Transmembrane helix</keyword>
<gene>
    <name evidence="10" type="primary">potC</name>
    <name evidence="10" type="ORF">FRZ44_13330</name>
</gene>
<evidence type="ECO:0000256" key="2">
    <source>
        <dbReference type="ARBA" id="ARBA00007069"/>
    </source>
</evidence>
<dbReference type="PANTHER" id="PTHR43848">
    <property type="entry name" value="PUTRESCINE TRANSPORT SYSTEM PERMEASE PROTEIN POTI"/>
    <property type="match status" value="1"/>
</dbReference>
<feature type="transmembrane region" description="Helical" evidence="8">
    <location>
        <begin position="70"/>
        <end position="89"/>
    </location>
</feature>
<dbReference type="InterPro" id="IPR000515">
    <property type="entry name" value="MetI-like"/>
</dbReference>
<feature type="transmembrane region" description="Helical" evidence="8">
    <location>
        <begin position="133"/>
        <end position="156"/>
    </location>
</feature>
<comment type="subcellular location">
    <subcellularLocation>
        <location evidence="1 8">Cell membrane</location>
        <topology evidence="1 8">Multi-pass membrane protein</topology>
    </subcellularLocation>
</comment>